<proteinExistence type="predicted"/>
<dbReference type="AlphaFoldDB" id="A0AAJ5ZE88"/>
<sequence>MARTNSGIKPLNAPRIVHVRTDSNGNPTSIQAPPAIDSPRARRTANRRKQNPRRNVHKEQSKSQQNLLSDGKWMKVTEIENIWKVNDEWWRGPEEEIARLYYVLRLGSGQQITVYLDLIANRWFRQAG</sequence>
<evidence type="ECO:0000313" key="5">
    <source>
        <dbReference type="Proteomes" id="UP001321249"/>
    </source>
</evidence>
<feature type="compositionally biased region" description="Basic residues" evidence="1">
    <location>
        <begin position="41"/>
        <end position="56"/>
    </location>
</feature>
<reference evidence="3" key="2">
    <citation type="journal article" date="2023" name="Nat. Commun.">
        <title>Cultivation of marine bacteria of the SAR202 clade.</title>
        <authorList>
            <person name="Lim Y."/>
            <person name="Seo J.H."/>
            <person name="Giovannoni S.J."/>
            <person name="Kang I."/>
            <person name="Cho J.C."/>
        </authorList>
    </citation>
    <scope>NUCLEOTIDE SEQUENCE</scope>
    <source>
        <strain evidence="3">JH1073</strain>
    </source>
</reference>
<gene>
    <name evidence="2" type="ORF">GKO46_11980</name>
    <name evidence="3" type="ORF">GKO48_09555</name>
</gene>
<feature type="compositionally biased region" description="Polar residues" evidence="1">
    <location>
        <begin position="22"/>
        <end position="31"/>
    </location>
</feature>
<accession>A0AAJ5ZE88</accession>
<reference evidence="4" key="3">
    <citation type="submission" date="2023-06" db="EMBL/GenBank/DDBJ databases">
        <title>Pangenomics reveal diversification of enzyme families and niche specialization in globally abundant SAR202 bacteria.</title>
        <authorList>
            <person name="Saw J.H.W."/>
        </authorList>
    </citation>
    <scope>NUCLEOTIDE SEQUENCE [LARGE SCALE GENOMIC DNA]</scope>
    <source>
        <strain evidence="4">JH1073</strain>
    </source>
</reference>
<dbReference type="Proteomes" id="UP001321249">
    <property type="component" value="Unassembled WGS sequence"/>
</dbReference>
<dbReference type="EMBL" id="WMBE01000003">
    <property type="protein sequence ID" value="MDG0867787.1"/>
    <property type="molecule type" value="Genomic_DNA"/>
</dbReference>
<evidence type="ECO:0000313" key="4">
    <source>
        <dbReference type="Proteomes" id="UP001219901"/>
    </source>
</evidence>
<evidence type="ECO:0000256" key="1">
    <source>
        <dbReference type="SAM" id="MobiDB-lite"/>
    </source>
</evidence>
<name>A0AAJ5ZE88_9CHLR</name>
<protein>
    <submittedName>
        <fullName evidence="3">Uncharacterized protein</fullName>
    </submittedName>
</protein>
<keyword evidence="4" id="KW-1185">Reference proteome</keyword>
<dbReference type="EMBL" id="CP046147">
    <property type="protein sequence ID" value="WFG39852.1"/>
    <property type="molecule type" value="Genomic_DNA"/>
</dbReference>
<dbReference type="RefSeq" id="WP_342826478.1">
    <property type="nucleotide sequence ID" value="NZ_CP046146.1"/>
</dbReference>
<reference evidence="4 5" key="1">
    <citation type="submission" date="2019-11" db="EMBL/GenBank/DDBJ databases">
        <authorList>
            <person name="Cho J.-C."/>
        </authorList>
    </citation>
    <scope>NUCLEOTIDE SEQUENCE [LARGE SCALE GENOMIC DNA]</scope>
    <source>
        <strain evidence="3 4">JH1073</strain>
        <strain evidence="2 5">JH702</strain>
    </source>
</reference>
<dbReference type="Proteomes" id="UP001219901">
    <property type="component" value="Chromosome"/>
</dbReference>
<organism evidence="3 4">
    <name type="scientific">Candidatus Lucifugimonas marina</name>
    <dbReference type="NCBI Taxonomy" id="3038979"/>
    <lineage>
        <taxon>Bacteria</taxon>
        <taxon>Bacillati</taxon>
        <taxon>Chloroflexota</taxon>
        <taxon>Dehalococcoidia</taxon>
        <taxon>SAR202 cluster</taxon>
        <taxon>Candidatus Lucifugimonadales</taxon>
        <taxon>Candidatus Lucifugimonadaceae</taxon>
        <taxon>Candidatus Lucifugimonas</taxon>
    </lineage>
</organism>
<feature type="region of interest" description="Disordered" evidence="1">
    <location>
        <begin position="1"/>
        <end position="70"/>
    </location>
</feature>
<evidence type="ECO:0000313" key="3">
    <source>
        <dbReference type="EMBL" id="WFG39852.1"/>
    </source>
</evidence>
<evidence type="ECO:0000313" key="2">
    <source>
        <dbReference type="EMBL" id="MDG0867787.1"/>
    </source>
</evidence>